<protein>
    <submittedName>
        <fullName evidence="6">Alpha-2-macroglobulin family protein</fullName>
    </submittedName>
</protein>
<keyword evidence="2 3" id="KW-0732">Signal</keyword>
<dbReference type="Pfam" id="PF07703">
    <property type="entry name" value="A2M_BRD"/>
    <property type="match status" value="1"/>
</dbReference>
<dbReference type="InterPro" id="IPR021868">
    <property type="entry name" value="Alpha_2_Macroglob_MG3"/>
</dbReference>
<dbReference type="Pfam" id="PF00207">
    <property type="entry name" value="A2M"/>
    <property type="match status" value="1"/>
</dbReference>
<dbReference type="Pfam" id="PF11974">
    <property type="entry name" value="bMG3"/>
    <property type="match status" value="1"/>
</dbReference>
<gene>
    <name evidence="6" type="ORF">EI291_12415</name>
</gene>
<dbReference type="PANTHER" id="PTHR40094:SF1">
    <property type="entry name" value="UBIQUITIN DOMAIN-CONTAINING PROTEIN"/>
    <property type="match status" value="1"/>
</dbReference>
<dbReference type="Pfam" id="PF17973">
    <property type="entry name" value="bMG10"/>
    <property type="match status" value="1"/>
</dbReference>
<evidence type="ECO:0000313" key="6">
    <source>
        <dbReference type="EMBL" id="RSK48514.1"/>
    </source>
</evidence>
<comment type="caution">
    <text evidence="6">The sequence shown here is derived from an EMBL/GenBank/DDBJ whole genome shotgun (WGS) entry which is preliminary data.</text>
</comment>
<dbReference type="InterPro" id="IPR008930">
    <property type="entry name" value="Terpenoid_cyclase/PrenylTrfase"/>
</dbReference>
<organism evidence="6 7">
    <name type="scientific">Hymenobacter rigui</name>
    <dbReference type="NCBI Taxonomy" id="334424"/>
    <lineage>
        <taxon>Bacteria</taxon>
        <taxon>Pseudomonadati</taxon>
        <taxon>Bacteroidota</taxon>
        <taxon>Cytophagia</taxon>
        <taxon>Cytophagales</taxon>
        <taxon>Hymenobacteraceae</taxon>
        <taxon>Hymenobacter</taxon>
    </lineage>
</organism>
<dbReference type="InterPro" id="IPR051802">
    <property type="entry name" value="YfhM-like"/>
</dbReference>
<dbReference type="SMART" id="SM01360">
    <property type="entry name" value="A2M"/>
    <property type="match status" value="1"/>
</dbReference>
<evidence type="ECO:0000259" key="5">
    <source>
        <dbReference type="SMART" id="SM01360"/>
    </source>
</evidence>
<evidence type="ECO:0000259" key="4">
    <source>
        <dbReference type="SMART" id="SM01359"/>
    </source>
</evidence>
<dbReference type="InterPro" id="IPR041246">
    <property type="entry name" value="Bact_MG10"/>
</dbReference>
<dbReference type="EMBL" id="RWIT01000005">
    <property type="protein sequence ID" value="RSK48514.1"/>
    <property type="molecule type" value="Genomic_DNA"/>
</dbReference>
<feature type="signal peptide" evidence="3">
    <location>
        <begin position="1"/>
        <end position="28"/>
    </location>
</feature>
<dbReference type="SMART" id="SM01359">
    <property type="entry name" value="A2M_N_2"/>
    <property type="match status" value="1"/>
</dbReference>
<dbReference type="OrthoDB" id="9767116at2"/>
<dbReference type="InterPro" id="IPR002890">
    <property type="entry name" value="MG2"/>
</dbReference>
<feature type="domain" description="Alpha-2-macroglobulin" evidence="5">
    <location>
        <begin position="1153"/>
        <end position="1242"/>
    </location>
</feature>
<evidence type="ECO:0000256" key="1">
    <source>
        <dbReference type="ARBA" id="ARBA00010556"/>
    </source>
</evidence>
<dbReference type="GO" id="GO:0004866">
    <property type="term" value="F:endopeptidase inhibitor activity"/>
    <property type="evidence" value="ECO:0007669"/>
    <property type="project" value="InterPro"/>
</dbReference>
<sequence length="1871" mass="205807">MLSKTLSRLPLLVLLAVLCACSKSGSDAGQDPNGEEIDPYQNLVFQFADAVVTPELQDRWDTVQVVSFEPALRGKFKWTSDRELIFSPSTPFKPSTNFTATLRKEALPEAKRNAELPENRQKFHTPYLELQEPQAFWGRSSRAAGTAEMRVELPFNYAVKPADVKPLLRVTQDGQPVAFEVSGEPGEVVRVRLNQQVRPGTPLTVALAQGLHAVGSDQPSTAEYETQVTVPDPEALQVITIEGSLKNADPMVLITTNQPVTAADLQSYLSVSPQVAYEVEETENGVRLKGGFEVGRTYQIGVNQGLRGALGGMLGEGVSQSVSFSDERPTISFGSAEKAMYLDALGSRNLGVRINEVNQVKVTIAKVYANNIQQLLRGGTQYGYPEYDGEESNEEEGDGGEYVDRSFQYYDVENLGNVLTERTYTVSGLPKAQGLRLLNLNLKDLEFSGGLKGLYVIRVQDTERQWLQVSKLVAVSDIGLIVKQGKAGSTLVFANSIRNAKPLSGVELRYISTNNQVMGTGLSNHEGVARFDSTAANGRFKLGMVMAQQGNDFTFLDLSRSRVETSRFEVGGLQTNAARYQAFLYGDRDLYRPGDTIQTNTVLRTDAWQAPPKGLPVKIRLLLPTGKEYASLQKTLNAAGSFEARFILPPAVMTGLYTLEVLTGNDVLLTSRQLSVEEFIPDRMKVTVKADRAVVKPSQSVSALITAQNLFGPPAADRKFEVEFSLKEKAFNPKGYEQYTFAINSGERRRGNYGDLESTPIADRFEKTTRESTTDAAGRGTATYQVPDYTDLGTLEGAAFTTVFDETGRPVNRLATFEVQTQPVLFGIRSADDLVSTGQPLAVQLVALTPAGKPTQAQAQVQIVRLLWETVIERQGGRYVYNSQKREEVVLNRTIPVYGSSTSDANLGFSPTYSGEYEIRVARPGASTYVARRVYAYGYGDTQSNSFEVNNEGEVTIEADKPKYQPGDVAHLLLKTPFPGRVLVTVERDLVLDHFYVTTDEKSAKVDVPIRGNHVPNIYVTATAIREIKDNRLPLTVARGFVPLTVEKPGARLQVAIKAPAQSRSQTAQTIEVTTAPGAQVTLAMVDEGILQMKDYRTPDPYGYFYQKRALEVQAYDVYPFLLPELSTSSTGGDGYDLSRRTTPVPNRRVRLLAKWSGVLTADASGKVRYKLQIPQFSGAIRIMAVAYKGDAFGSAEHTMRVADPVVISTALPRFLSPGDTIDVPVTLTNTTKYRIIGGVRISTSMHHSEDPLIRIQTKDDLDPKKNDGGIYEEELRGLRIDLAPNREQRVVFRVAAAHIGNSRISMSARVRQIGAPQLNKSKQPSDPYQFFHETIELPIRPASPLQKRTGAGVVAGGAAQQLNLKTDFLPSSLRSQLVVSRSPMTEFAKDLRYLLQYPYGCLEQTVSAAFPQLYYGDLAATLGQKNDLSTKPKALSTKYNPNYHVQEAIRKVEAQQMYNGSLSYWPGGDYDNWWATAYAAHFLLEAQQAGFDVNKNVLDRVLRYLQARVRKRETDTYNIIQTGGVIQPVTLAKKEIAYSLYVLALAGRPDAVGLNYYKANRKLLPEDSRWVLACAFALSGNQRSYREALPTRFGVQSIAGRQLGDAFSSPIRDEALVLNALLAADPANAQVNVLARQLSRQVKQAGWLSTQERAFALLALGKLARKNAGSTVTASLLADGKAIGNFSGKDLTVSNVANRQLALRTSGKGSLYYFWETEGISPTGQVREEDVYLQVRRQFLSRTGQPVGSTSFRQNDLVVVKITIQSAESAGEVKNVAITDLLPAGLEIENPRIGAVRDITWATDAAQPDYLDVRDDRINLFTTVTPASKAFYYLCRAVSKGTFKLGPVSADAMYNAEYHSYAGSGVVRVR</sequence>
<dbReference type="Pfam" id="PF07678">
    <property type="entry name" value="TED_complement"/>
    <property type="match status" value="1"/>
</dbReference>
<dbReference type="InterPro" id="IPR011626">
    <property type="entry name" value="Alpha-macroglobulin_TED"/>
</dbReference>
<dbReference type="Gene3D" id="2.60.40.3710">
    <property type="match status" value="1"/>
</dbReference>
<dbReference type="SMART" id="SM01419">
    <property type="entry name" value="Thiol-ester_cl"/>
    <property type="match status" value="1"/>
</dbReference>
<evidence type="ECO:0000313" key="7">
    <source>
        <dbReference type="Proteomes" id="UP000273500"/>
    </source>
</evidence>
<dbReference type="Pfam" id="PF17962">
    <property type="entry name" value="bMG6"/>
    <property type="match status" value="1"/>
</dbReference>
<dbReference type="InterPro" id="IPR047565">
    <property type="entry name" value="Alpha-macroglob_thiol-ester_cl"/>
</dbReference>
<feature type="chain" id="PRO_5018701442" evidence="3">
    <location>
        <begin position="29"/>
        <end position="1871"/>
    </location>
</feature>
<dbReference type="PROSITE" id="PS51257">
    <property type="entry name" value="PROKAR_LIPOPROTEIN"/>
    <property type="match status" value="1"/>
</dbReference>
<accession>A0A3R9N567</accession>
<dbReference type="InterPro" id="IPR011625">
    <property type="entry name" value="A2M_N_BRD"/>
</dbReference>
<dbReference type="Gene3D" id="1.50.10.20">
    <property type="match status" value="1"/>
</dbReference>
<keyword evidence="7" id="KW-1185">Reference proteome</keyword>
<dbReference type="Pfam" id="PF17972">
    <property type="entry name" value="bMG5"/>
    <property type="match status" value="1"/>
</dbReference>
<dbReference type="RefSeq" id="WP_125420309.1">
    <property type="nucleotide sequence ID" value="NZ_RWIT01000005.1"/>
</dbReference>
<reference evidence="6 7" key="1">
    <citation type="submission" date="2018-12" db="EMBL/GenBank/DDBJ databases">
        <authorList>
            <person name="Feng G."/>
            <person name="Zhu H."/>
        </authorList>
    </citation>
    <scope>NUCLEOTIDE SEQUENCE [LARGE SCALE GENOMIC DNA]</scope>
    <source>
        <strain evidence="6 7">KCTC 12533</strain>
    </source>
</reference>
<comment type="similarity">
    <text evidence="1">Belongs to the protease inhibitor I39 (alpha-2-macroglobulin) family. Bacterial alpha-2-macroglobulin subfamily.</text>
</comment>
<dbReference type="GO" id="GO:0005615">
    <property type="term" value="C:extracellular space"/>
    <property type="evidence" value="ECO:0007669"/>
    <property type="project" value="InterPro"/>
</dbReference>
<feature type="domain" description="Alpha-2-macroglobulin bait region" evidence="4">
    <location>
        <begin position="955"/>
        <end position="1093"/>
    </location>
</feature>
<dbReference type="Proteomes" id="UP000273500">
    <property type="component" value="Unassembled WGS sequence"/>
</dbReference>
<dbReference type="PANTHER" id="PTHR40094">
    <property type="entry name" value="ALPHA-2-MACROGLOBULIN HOMOLOG"/>
    <property type="match status" value="1"/>
</dbReference>
<dbReference type="SUPFAM" id="SSF48239">
    <property type="entry name" value="Terpenoid cyclases/Protein prenyltransferases"/>
    <property type="match status" value="1"/>
</dbReference>
<dbReference type="Pfam" id="PF01835">
    <property type="entry name" value="MG2"/>
    <property type="match status" value="1"/>
</dbReference>
<dbReference type="InterPro" id="IPR041462">
    <property type="entry name" value="Bact_A2M_MG6"/>
</dbReference>
<name>A0A3R9N567_9BACT</name>
<evidence type="ECO:0000256" key="2">
    <source>
        <dbReference type="ARBA" id="ARBA00022729"/>
    </source>
</evidence>
<dbReference type="InterPro" id="IPR001599">
    <property type="entry name" value="Macroglobln_a2"/>
</dbReference>
<evidence type="ECO:0000256" key="3">
    <source>
        <dbReference type="SAM" id="SignalP"/>
    </source>
</evidence>
<proteinExistence type="inferred from homology"/>
<dbReference type="Gene3D" id="2.60.40.1930">
    <property type="match status" value="1"/>
</dbReference>
<dbReference type="CDD" id="cd02891">
    <property type="entry name" value="A2M_like"/>
    <property type="match status" value="1"/>
</dbReference>
<dbReference type="InterPro" id="IPR041203">
    <property type="entry name" value="Bact_A2M_MG5"/>
</dbReference>